<sequence>MGEREVVKKNNPLGLDLENIVWHVRKPKDQPIKVRLILPMSITCGTCGNNICKGTQFNSLKEDVVGETFIGIQILRFYFKCTKCRAEITFKTNPRNSDFILESGATRNSEQVDEAAI</sequence>
<protein>
    <recommendedName>
        <fullName evidence="3">Splicing factor YJU2</fullName>
    </recommendedName>
</protein>
<evidence type="ECO:0008006" key="3">
    <source>
        <dbReference type="Google" id="ProtNLM"/>
    </source>
</evidence>
<dbReference type="Proteomes" id="UP000030748">
    <property type="component" value="Unassembled WGS sequence"/>
</dbReference>
<reference evidence="1 2" key="1">
    <citation type="journal article" date="2013" name="Proc. Natl. Acad. Sci. U.S.A.">
        <title>Fine-scale variation in meiotic recombination in Mimulus inferred from population shotgun sequencing.</title>
        <authorList>
            <person name="Hellsten U."/>
            <person name="Wright K.M."/>
            <person name="Jenkins J."/>
            <person name="Shu S."/>
            <person name="Yuan Y."/>
            <person name="Wessler S.R."/>
            <person name="Schmutz J."/>
            <person name="Willis J.H."/>
            <person name="Rokhsar D.S."/>
        </authorList>
    </citation>
    <scope>NUCLEOTIDE SEQUENCE [LARGE SCALE GENOMIC DNA]</scope>
    <source>
        <strain evidence="2">cv. DUN x IM62</strain>
    </source>
</reference>
<dbReference type="AlphaFoldDB" id="A0A022QAC4"/>
<accession>A0A022QAC4</accession>
<organism evidence="1 2">
    <name type="scientific">Erythranthe guttata</name>
    <name type="common">Yellow monkey flower</name>
    <name type="synonym">Mimulus guttatus</name>
    <dbReference type="NCBI Taxonomy" id="4155"/>
    <lineage>
        <taxon>Eukaryota</taxon>
        <taxon>Viridiplantae</taxon>
        <taxon>Streptophyta</taxon>
        <taxon>Embryophyta</taxon>
        <taxon>Tracheophyta</taxon>
        <taxon>Spermatophyta</taxon>
        <taxon>Magnoliopsida</taxon>
        <taxon>eudicotyledons</taxon>
        <taxon>Gunneridae</taxon>
        <taxon>Pentapetalae</taxon>
        <taxon>asterids</taxon>
        <taxon>lamiids</taxon>
        <taxon>Lamiales</taxon>
        <taxon>Phrymaceae</taxon>
        <taxon>Erythranthe</taxon>
    </lineage>
</organism>
<dbReference type="GO" id="GO:0071006">
    <property type="term" value="C:U2-type catalytic step 1 spliceosome"/>
    <property type="evidence" value="ECO:0000318"/>
    <property type="project" value="GO_Central"/>
</dbReference>
<proteinExistence type="predicted"/>
<feature type="non-terminal residue" evidence="1">
    <location>
        <position position="117"/>
    </location>
</feature>
<dbReference type="GO" id="GO:0000398">
    <property type="term" value="P:mRNA splicing, via spliceosome"/>
    <property type="evidence" value="ECO:0007669"/>
    <property type="project" value="InterPro"/>
</dbReference>
<gene>
    <name evidence="1" type="ORF">MIMGU_mgv1a021191mg</name>
</gene>
<dbReference type="GO" id="GO:0008380">
    <property type="term" value="P:RNA splicing"/>
    <property type="evidence" value="ECO:0000318"/>
    <property type="project" value="GO_Central"/>
</dbReference>
<keyword evidence="2" id="KW-1185">Reference proteome</keyword>
<dbReference type="PANTHER" id="PTHR12111">
    <property type="entry name" value="SPLICING FACTOR YJU2"/>
    <property type="match status" value="1"/>
</dbReference>
<dbReference type="PANTHER" id="PTHR12111:SF1">
    <property type="entry name" value="SPLICING FACTOR YJU2"/>
    <property type="match status" value="1"/>
</dbReference>
<dbReference type="EMBL" id="KI631928">
    <property type="protein sequence ID" value="EYU25637.1"/>
    <property type="molecule type" value="Genomic_DNA"/>
</dbReference>
<evidence type="ECO:0000313" key="2">
    <source>
        <dbReference type="Proteomes" id="UP000030748"/>
    </source>
</evidence>
<dbReference type="STRING" id="4155.A0A022QAC4"/>
<dbReference type="Pfam" id="PF04502">
    <property type="entry name" value="Saf4_Yju2"/>
    <property type="match status" value="1"/>
</dbReference>
<dbReference type="InterPro" id="IPR007590">
    <property type="entry name" value="Saf4/Yju2"/>
</dbReference>
<name>A0A022QAC4_ERYGU</name>
<evidence type="ECO:0000313" key="1">
    <source>
        <dbReference type="EMBL" id="EYU25637.1"/>
    </source>
</evidence>